<keyword evidence="2" id="KW-1185">Reference proteome</keyword>
<accession>A0ACD5IGL4</accession>
<dbReference type="EMBL" id="CP130946">
    <property type="protein sequence ID" value="XRP72627.1"/>
    <property type="molecule type" value="Genomic_DNA"/>
</dbReference>
<evidence type="ECO:0000313" key="1">
    <source>
        <dbReference type="EMBL" id="XRP72627.1"/>
    </source>
</evidence>
<sequence length="302" mass="33202">MIKDRNVIRIGLQISMAVASLTLTTYADAEKVTEQVPDSPHANPALSAKIRSGQIGTTLDEKLETLREAGDYANAPGDFTKNGDVPEYDVIVAGLNHFRKFITDYTNPAITDWERDLKLPEGCRWIPNPPALSPIIIRSTSVNAPAHTSKWHVISCVAKVKSTKKIKSVTYFYHLYASITSGLADEAISLARKNLQKYGYDEIKLPSYPHDQNYRSAIFSNKGRAAIAVAGATAEAMPAAYISHPEKLTKYTPMIDNLKNYLQKSGKITVVNIYEISLTPLDAPLKPIRGLDTAVSGIPMNQ</sequence>
<evidence type="ECO:0000313" key="2">
    <source>
        <dbReference type="Proteomes" id="UP001196097"/>
    </source>
</evidence>
<proteinExistence type="predicted"/>
<gene>
    <name evidence="1" type="ORF">HF292_012645</name>
</gene>
<protein>
    <submittedName>
        <fullName evidence="1">Uncharacterized protein</fullName>
    </submittedName>
</protein>
<name>A0ACD5IGL4_9PROT</name>
<organism evidence="1 2">
    <name type="scientific">Acidithiobacillus ferruginosus</name>
    <dbReference type="NCBI Taxonomy" id="3063951"/>
    <lineage>
        <taxon>Bacteria</taxon>
        <taxon>Pseudomonadati</taxon>
        <taxon>Pseudomonadota</taxon>
        <taxon>Acidithiobacillia</taxon>
        <taxon>Acidithiobacillales</taxon>
        <taxon>Acidithiobacillaceae</taxon>
        <taxon>Acidithiobacillus</taxon>
    </lineage>
</organism>
<dbReference type="Proteomes" id="UP001196097">
    <property type="component" value="Chromosome"/>
</dbReference>
<reference evidence="1 2" key="1">
    <citation type="journal article" date="2021" name="ISME J.">
        <title>Genomic evolution of the class Acidithiobacillia: deep-branching Proteobacteria living in extreme acidic conditions.</title>
        <authorList>
            <person name="Moya-Beltran A."/>
            <person name="Beard S."/>
            <person name="Rojas-Villalobos C."/>
            <person name="Issotta F."/>
            <person name="Gallardo Y."/>
            <person name="Ulloa R."/>
            <person name="Giaveno A."/>
            <person name="Degli Esposti M."/>
            <person name="Johnson D.B."/>
            <person name="Quatrini R."/>
        </authorList>
    </citation>
    <scope>NUCLEOTIDE SEQUENCE [LARGE SCALE GENOMIC DNA]</scope>
    <source>
        <strain evidence="1 2">CF3</strain>
    </source>
</reference>